<accession>A0ABZ0JW66</accession>
<feature type="compositionally biased region" description="Polar residues" evidence="1">
    <location>
        <begin position="1"/>
        <end position="20"/>
    </location>
</feature>
<gene>
    <name evidence="2" type="ORF">RGE70_12285</name>
</gene>
<name>A0ABZ0JW66_9GAMM</name>
<dbReference type="Proteomes" id="UP001529491">
    <property type="component" value="Chromosome"/>
</dbReference>
<sequence>MELTTSSTTSIQMTAQTMQASRPEGPPPPPRGSTPPGTEDAVSTLTDEEQLSLTEMLASLSEEQEVELKSFLDDIKPLSKDLTDADMGSLLYESLLSITQSEDTETTVDTYA</sequence>
<evidence type="ECO:0000313" key="2">
    <source>
        <dbReference type="EMBL" id="WOT04107.1"/>
    </source>
</evidence>
<keyword evidence="3" id="KW-1185">Reference proteome</keyword>
<dbReference type="EMBL" id="CP136522">
    <property type="protein sequence ID" value="WOT04107.1"/>
    <property type="molecule type" value="Genomic_DNA"/>
</dbReference>
<reference evidence="2 3" key="1">
    <citation type="submission" date="2023-10" db="EMBL/GenBank/DDBJ databases">
        <title>Complete genome sequence of Shewanella sp. DAU334.</title>
        <authorList>
            <person name="Lee Y.-S."/>
            <person name="Jeong H.-R."/>
            <person name="Hwang E.-J."/>
            <person name="Choi Y.-L."/>
            <person name="Kim G.-D."/>
        </authorList>
    </citation>
    <scope>NUCLEOTIDE SEQUENCE [LARGE SCALE GENOMIC DNA]</scope>
    <source>
        <strain evidence="2 3">DAU334</strain>
    </source>
</reference>
<proteinExistence type="predicted"/>
<evidence type="ECO:0000313" key="3">
    <source>
        <dbReference type="Proteomes" id="UP001529491"/>
    </source>
</evidence>
<feature type="compositionally biased region" description="Pro residues" evidence="1">
    <location>
        <begin position="24"/>
        <end position="33"/>
    </location>
</feature>
<evidence type="ECO:0000256" key="1">
    <source>
        <dbReference type="SAM" id="MobiDB-lite"/>
    </source>
</evidence>
<feature type="region of interest" description="Disordered" evidence="1">
    <location>
        <begin position="1"/>
        <end position="46"/>
    </location>
</feature>
<dbReference type="RefSeq" id="WP_310471736.1">
    <property type="nucleotide sequence ID" value="NZ_CP136522.1"/>
</dbReference>
<organism evidence="2 3">
    <name type="scientific">Shewanella youngdeokensis</name>
    <dbReference type="NCBI Taxonomy" id="2999068"/>
    <lineage>
        <taxon>Bacteria</taxon>
        <taxon>Pseudomonadati</taxon>
        <taxon>Pseudomonadota</taxon>
        <taxon>Gammaproteobacteria</taxon>
        <taxon>Alteromonadales</taxon>
        <taxon>Shewanellaceae</taxon>
        <taxon>Shewanella</taxon>
    </lineage>
</organism>
<protein>
    <submittedName>
        <fullName evidence="2">Uncharacterized protein</fullName>
    </submittedName>
</protein>